<dbReference type="EMBL" id="BK015454">
    <property type="protein sequence ID" value="DAE07715.1"/>
    <property type="molecule type" value="Genomic_DNA"/>
</dbReference>
<name>A0A8S5PML0_9CAUD</name>
<accession>A0A8S5PML0</accession>
<evidence type="ECO:0000313" key="1">
    <source>
        <dbReference type="EMBL" id="DAE07715.1"/>
    </source>
</evidence>
<sequence length="115" mass="12883">MKYHVFNKKPSRSDIEEAMQYSDPEEQAEALAHATAPAKGELWQNVNTGRVLVIRSKPMPIQGSPTGGDYADNFGVVVADVIDNGLDVDFDLFFKLSQLLNYKKIGRLKKKLEEV</sequence>
<proteinExistence type="predicted"/>
<reference evidence="1" key="1">
    <citation type="journal article" date="2021" name="Proc. Natl. Acad. Sci. U.S.A.">
        <title>A Catalog of Tens of Thousands of Viruses from Human Metagenomes Reveals Hidden Associations with Chronic Diseases.</title>
        <authorList>
            <person name="Tisza M.J."/>
            <person name="Buck C.B."/>
        </authorList>
    </citation>
    <scope>NUCLEOTIDE SEQUENCE</scope>
    <source>
        <strain evidence="1">Ct8mF2</strain>
    </source>
</reference>
<organism evidence="1">
    <name type="scientific">Podoviridae sp. ct8mF2</name>
    <dbReference type="NCBI Taxonomy" id="2825224"/>
    <lineage>
        <taxon>Viruses</taxon>
        <taxon>Duplodnaviria</taxon>
        <taxon>Heunggongvirae</taxon>
        <taxon>Uroviricota</taxon>
        <taxon>Caudoviricetes</taxon>
    </lineage>
</organism>
<protein>
    <submittedName>
        <fullName evidence="1">Uncharacterized protein</fullName>
    </submittedName>
</protein>